<keyword evidence="2" id="KW-1185">Reference proteome</keyword>
<dbReference type="InterPro" id="IPR009366">
    <property type="entry name" value="Protein_Veg"/>
</dbReference>
<dbReference type="PANTHER" id="PTHR40026">
    <property type="entry name" value="PROTEIN VEG"/>
    <property type="match status" value="1"/>
</dbReference>
<proteinExistence type="predicted"/>
<dbReference type="Pfam" id="PF06257">
    <property type="entry name" value="VEG"/>
    <property type="match status" value="1"/>
</dbReference>
<name>A0A1G8MHQ2_9LACT</name>
<dbReference type="RefSeq" id="WP_092085717.1">
    <property type="nucleotide sequence ID" value="NZ_FNEL01000032.1"/>
</dbReference>
<dbReference type="Gene3D" id="2.30.30.100">
    <property type="match status" value="1"/>
</dbReference>
<organism evidence="1 2">
    <name type="scientific">Dolosicoccus paucivorans</name>
    <dbReference type="NCBI Taxonomy" id="84521"/>
    <lineage>
        <taxon>Bacteria</taxon>
        <taxon>Bacillati</taxon>
        <taxon>Bacillota</taxon>
        <taxon>Bacilli</taxon>
        <taxon>Lactobacillales</taxon>
        <taxon>Aerococcaceae</taxon>
        <taxon>Dolosicoccus</taxon>
    </lineage>
</organism>
<protein>
    <recommendedName>
        <fullName evidence="3">Veg protein</fullName>
    </recommendedName>
</protein>
<dbReference type="Proteomes" id="UP000235682">
    <property type="component" value="Unassembled WGS sequence"/>
</dbReference>
<evidence type="ECO:0008006" key="3">
    <source>
        <dbReference type="Google" id="ProtNLM"/>
    </source>
</evidence>
<dbReference type="PIRSF" id="PIRSF037257">
    <property type="entry name" value="DUF1021"/>
    <property type="match status" value="1"/>
</dbReference>
<dbReference type="GO" id="GO:0006355">
    <property type="term" value="P:regulation of DNA-templated transcription"/>
    <property type="evidence" value="ECO:0007669"/>
    <property type="project" value="InterPro"/>
</dbReference>
<dbReference type="PANTHER" id="PTHR40026:SF1">
    <property type="entry name" value="PROTEIN VEG"/>
    <property type="match status" value="1"/>
</dbReference>
<dbReference type="OrthoDB" id="5469at2"/>
<dbReference type="AlphaFoldDB" id="A0A1G8MHQ2"/>
<dbReference type="EMBL" id="PNHE01000049">
    <property type="protein sequence ID" value="PMC57767.1"/>
    <property type="molecule type" value="Genomic_DNA"/>
</dbReference>
<sequence length="77" mass="9177">MAKNLKEIKNMMEEHVGKEILVTVQLGRRRQKERRGILCETYHSVFVVNLDQDENNFERVSYSYRDVLTDSIEVEFV</sequence>
<evidence type="ECO:0000313" key="1">
    <source>
        <dbReference type="EMBL" id="PMC57767.1"/>
    </source>
</evidence>
<comment type="caution">
    <text evidence="1">The sequence shown here is derived from an EMBL/GenBank/DDBJ whole genome shotgun (WGS) entry which is preliminary data.</text>
</comment>
<accession>A0A1G8MHQ2</accession>
<dbReference type="STRING" id="84521.SAMN04487994_103219"/>
<reference evidence="1 2" key="1">
    <citation type="submission" date="2017-09" db="EMBL/GenBank/DDBJ databases">
        <title>Bacterial strain isolated from the female urinary microbiota.</title>
        <authorList>
            <person name="Thomas-White K."/>
            <person name="Kumar N."/>
            <person name="Forster S."/>
            <person name="Putonti C."/>
            <person name="Lawley T."/>
            <person name="Wolfe A.J."/>
        </authorList>
    </citation>
    <scope>NUCLEOTIDE SEQUENCE [LARGE SCALE GENOMIC DNA]</scope>
    <source>
        <strain evidence="1 2">UMB0852</strain>
    </source>
</reference>
<evidence type="ECO:0000313" key="2">
    <source>
        <dbReference type="Proteomes" id="UP000235682"/>
    </source>
</evidence>
<gene>
    <name evidence="1" type="ORF">CJ205_07945</name>
</gene>